<keyword evidence="5" id="KW-1185">Reference proteome</keyword>
<feature type="compositionally biased region" description="Low complexity" evidence="3">
    <location>
        <begin position="203"/>
        <end position="212"/>
    </location>
</feature>
<dbReference type="AlphaFoldDB" id="A0A8K1CQY2"/>
<keyword evidence="2" id="KW-0677">Repeat</keyword>
<dbReference type="SUPFAM" id="SSF117281">
    <property type="entry name" value="Kelch motif"/>
    <property type="match status" value="1"/>
</dbReference>
<reference evidence="4" key="1">
    <citation type="submission" date="2019-03" db="EMBL/GenBank/DDBJ databases">
        <title>Long read genome sequence of the mycoparasitic Pythium oligandrum ATCC 38472 isolated from sugarbeet rhizosphere.</title>
        <authorList>
            <person name="Gaulin E."/>
        </authorList>
    </citation>
    <scope>NUCLEOTIDE SEQUENCE</scope>
    <source>
        <strain evidence="4">ATCC 38472_TT</strain>
    </source>
</reference>
<protein>
    <submittedName>
        <fullName evidence="4">Uncharacterized protein</fullName>
    </submittedName>
</protein>
<feature type="compositionally biased region" description="Acidic residues" evidence="3">
    <location>
        <begin position="130"/>
        <end position="141"/>
    </location>
</feature>
<dbReference type="PANTHER" id="PTHR46093:SF3">
    <property type="entry name" value="ACYL-COA-BINDING DOMAIN-CONTAINING PROTEIN 4"/>
    <property type="match status" value="1"/>
</dbReference>
<feature type="region of interest" description="Disordered" evidence="3">
    <location>
        <begin position="166"/>
        <end position="260"/>
    </location>
</feature>
<dbReference type="InterPro" id="IPR015915">
    <property type="entry name" value="Kelch-typ_b-propeller"/>
</dbReference>
<organism evidence="4 5">
    <name type="scientific">Pythium oligandrum</name>
    <name type="common">Mycoparasitic fungus</name>
    <dbReference type="NCBI Taxonomy" id="41045"/>
    <lineage>
        <taxon>Eukaryota</taxon>
        <taxon>Sar</taxon>
        <taxon>Stramenopiles</taxon>
        <taxon>Oomycota</taxon>
        <taxon>Peronosporomycetes</taxon>
        <taxon>Pythiales</taxon>
        <taxon>Pythiaceae</taxon>
        <taxon>Pythium</taxon>
    </lineage>
</organism>
<dbReference type="Pfam" id="PF07646">
    <property type="entry name" value="Kelch_2"/>
    <property type="match status" value="1"/>
</dbReference>
<dbReference type="EMBL" id="SPLM01000006">
    <property type="protein sequence ID" value="TMW67100.1"/>
    <property type="molecule type" value="Genomic_DNA"/>
</dbReference>
<keyword evidence="1" id="KW-0880">Kelch repeat</keyword>
<feature type="region of interest" description="Disordered" evidence="3">
    <location>
        <begin position="125"/>
        <end position="145"/>
    </location>
</feature>
<feature type="compositionally biased region" description="Basic and acidic residues" evidence="3">
    <location>
        <begin position="227"/>
        <end position="237"/>
    </location>
</feature>
<evidence type="ECO:0000256" key="3">
    <source>
        <dbReference type="SAM" id="MobiDB-lite"/>
    </source>
</evidence>
<dbReference type="Gene3D" id="2.120.10.80">
    <property type="entry name" value="Kelch-type beta propeller"/>
    <property type="match status" value="2"/>
</dbReference>
<evidence type="ECO:0000313" key="4">
    <source>
        <dbReference type="EMBL" id="TMW67100.1"/>
    </source>
</evidence>
<evidence type="ECO:0000256" key="1">
    <source>
        <dbReference type="ARBA" id="ARBA00022441"/>
    </source>
</evidence>
<comment type="caution">
    <text evidence="4">The sequence shown here is derived from an EMBL/GenBank/DDBJ whole genome shotgun (WGS) entry which is preliminary data.</text>
</comment>
<dbReference type="InterPro" id="IPR011498">
    <property type="entry name" value="Kelch_2"/>
</dbReference>
<feature type="compositionally biased region" description="Low complexity" evidence="3">
    <location>
        <begin position="184"/>
        <end position="196"/>
    </location>
</feature>
<dbReference type="Proteomes" id="UP000794436">
    <property type="component" value="Unassembled WGS sequence"/>
</dbReference>
<gene>
    <name evidence="4" type="ORF">Poli38472_012216</name>
</gene>
<dbReference type="Pfam" id="PF24681">
    <property type="entry name" value="Kelch_KLHDC2_KLHL20_DRC7"/>
    <property type="match status" value="1"/>
</dbReference>
<name>A0A8K1CQY2_PYTOL</name>
<dbReference type="OrthoDB" id="10251809at2759"/>
<accession>A0A8K1CQY2</accession>
<sequence>MVKPIPWQLSLRRTTREILAGLKSKAPRATKVTMPLISYEGVEVDIPATLSGIQFAFANGALTIQCNGFSGNIVLSKPVVAAKTLSPPMTLSDFPSMPANPVVASPGIPSSGSVSSLVVSASKKRSIVDEPSDLDTEESDGEALHKRIRPNFLNDVEQTMLLAQLEASQPSQRDTIEEVDSLVSSTASPERSSSAEDAPVDFKTPAKPSSATKSKKPTPKKSFFSPDPKEPAAKKSTPESSGKRGRPSKSKSDSSSTQISIRDMMLQVTPNKPPVIRSAAASWSLVDVKGTPPVERWGHTATRISENRVVVYGGADDDESTLGDLFVYDLNKNEWSRPLNCESIPRTWHDSVYLESKRLMLVFGGERNMGGDQMDVLSDIMVLDTDCFLWYPPAISGVAPIARSGHTCTVVGNDIVVFGGSRGRSRQSSVHVLDSENWNWKTVKIEGKPPTARTYHSGVAVGDSIVYFGGNDSKKSFNSVHVLKKSTTAPDTWTWFHPCVVGAPPCARTGHSATLVDNSKILIFGGWDPQSGANSMATRVFDDGFLLHTETWEWEPVQVEAKQTGSDKNPAIGRVGHCAVMADDHTVLLLGGQDTREQRLGLVHALTFSPSKDESGSASTVAP</sequence>
<evidence type="ECO:0000256" key="2">
    <source>
        <dbReference type="ARBA" id="ARBA00022737"/>
    </source>
</evidence>
<dbReference type="PANTHER" id="PTHR46093">
    <property type="entry name" value="ACYL-COA-BINDING DOMAIN-CONTAINING PROTEIN 5"/>
    <property type="match status" value="1"/>
</dbReference>
<proteinExistence type="predicted"/>
<evidence type="ECO:0000313" key="5">
    <source>
        <dbReference type="Proteomes" id="UP000794436"/>
    </source>
</evidence>